<gene>
    <name evidence="7" type="ORF">C7I85_14655</name>
</gene>
<evidence type="ECO:0000256" key="3">
    <source>
        <dbReference type="ARBA" id="ARBA00023004"/>
    </source>
</evidence>
<keyword evidence="1" id="KW-0479">Metal-binding</keyword>
<proteinExistence type="inferred from homology"/>
<dbReference type="InterPro" id="IPR050884">
    <property type="entry name" value="CNP_phosphodiesterase-III"/>
</dbReference>
<evidence type="ECO:0000256" key="4">
    <source>
        <dbReference type="ARBA" id="ARBA00025742"/>
    </source>
</evidence>
<accession>A0A2P7SCZ0</accession>
<reference evidence="7 8" key="1">
    <citation type="submission" date="2018-03" db="EMBL/GenBank/DDBJ databases">
        <title>The draft genome of Mesorhizobium soli JCM 19897.</title>
        <authorList>
            <person name="Li L."/>
            <person name="Liu L."/>
            <person name="Liang L."/>
            <person name="Wang T."/>
            <person name="Zhang X."/>
        </authorList>
    </citation>
    <scope>NUCLEOTIDE SEQUENCE [LARGE SCALE GENOMIC DNA]</scope>
    <source>
        <strain evidence="7 8">JCM 19897</strain>
    </source>
</reference>
<evidence type="ECO:0000256" key="1">
    <source>
        <dbReference type="ARBA" id="ARBA00022723"/>
    </source>
</evidence>
<dbReference type="RefSeq" id="WP_106724715.1">
    <property type="nucleotide sequence ID" value="NZ_PXYL01000006.1"/>
</dbReference>
<keyword evidence="3" id="KW-0408">Iron</keyword>
<keyword evidence="2" id="KW-0378">Hydrolase</keyword>
<feature type="transmembrane region" description="Helical" evidence="5">
    <location>
        <begin position="41"/>
        <end position="67"/>
    </location>
</feature>
<name>A0A2P7SCZ0_9HYPH</name>
<feature type="domain" description="Calcineurin-like phosphoesterase" evidence="6">
    <location>
        <begin position="239"/>
        <end position="334"/>
    </location>
</feature>
<keyword evidence="5" id="KW-0812">Transmembrane</keyword>
<feature type="transmembrane region" description="Helical" evidence="5">
    <location>
        <begin position="151"/>
        <end position="173"/>
    </location>
</feature>
<feature type="transmembrane region" description="Helical" evidence="5">
    <location>
        <begin position="193"/>
        <end position="215"/>
    </location>
</feature>
<organism evidence="7 8">
    <name type="scientific">Pseudaminobacter soli</name>
    <name type="common">ex Li et al. 2025</name>
    <dbReference type="NCBI Taxonomy" id="1295366"/>
    <lineage>
        <taxon>Bacteria</taxon>
        <taxon>Pseudomonadati</taxon>
        <taxon>Pseudomonadota</taxon>
        <taxon>Alphaproteobacteria</taxon>
        <taxon>Hyphomicrobiales</taxon>
        <taxon>Phyllobacteriaceae</taxon>
        <taxon>Pseudaminobacter</taxon>
    </lineage>
</organism>
<evidence type="ECO:0000256" key="5">
    <source>
        <dbReference type="SAM" id="Phobius"/>
    </source>
</evidence>
<dbReference type="EMBL" id="PXYL01000006">
    <property type="protein sequence ID" value="PSJ60382.1"/>
    <property type="molecule type" value="Genomic_DNA"/>
</dbReference>
<dbReference type="Proteomes" id="UP000240653">
    <property type="component" value="Unassembled WGS sequence"/>
</dbReference>
<keyword evidence="8" id="KW-1185">Reference proteome</keyword>
<dbReference type="PANTHER" id="PTHR42988:SF2">
    <property type="entry name" value="CYCLIC NUCLEOTIDE PHOSPHODIESTERASE CBUA0032-RELATED"/>
    <property type="match status" value="1"/>
</dbReference>
<dbReference type="GO" id="GO:0016787">
    <property type="term" value="F:hydrolase activity"/>
    <property type="evidence" value="ECO:0007669"/>
    <property type="project" value="UniProtKB-KW"/>
</dbReference>
<dbReference type="PANTHER" id="PTHR42988">
    <property type="entry name" value="PHOSPHOHYDROLASE"/>
    <property type="match status" value="1"/>
</dbReference>
<evidence type="ECO:0000256" key="2">
    <source>
        <dbReference type="ARBA" id="ARBA00022801"/>
    </source>
</evidence>
<keyword evidence="5" id="KW-0472">Membrane</keyword>
<feature type="transmembrane region" description="Helical" evidence="5">
    <location>
        <begin position="79"/>
        <end position="97"/>
    </location>
</feature>
<evidence type="ECO:0000259" key="6">
    <source>
        <dbReference type="Pfam" id="PF00149"/>
    </source>
</evidence>
<dbReference type="GO" id="GO:0046872">
    <property type="term" value="F:metal ion binding"/>
    <property type="evidence" value="ECO:0007669"/>
    <property type="project" value="UniProtKB-KW"/>
</dbReference>
<protein>
    <submittedName>
        <fullName evidence="7">Metallophosphoesterase</fullName>
    </submittedName>
</protein>
<comment type="similarity">
    <text evidence="4">Belongs to the cyclic nucleotide phosphodiesterase class-III family.</text>
</comment>
<dbReference type="InterPro" id="IPR029052">
    <property type="entry name" value="Metallo-depent_PP-like"/>
</dbReference>
<dbReference type="Pfam" id="PF00149">
    <property type="entry name" value="Metallophos"/>
    <property type="match status" value="1"/>
</dbReference>
<dbReference type="AlphaFoldDB" id="A0A2P7SCZ0"/>
<comment type="caution">
    <text evidence="7">The sequence shown here is derived from an EMBL/GenBank/DDBJ whole genome shotgun (WGS) entry which is preliminary data.</text>
</comment>
<evidence type="ECO:0000313" key="8">
    <source>
        <dbReference type="Proteomes" id="UP000240653"/>
    </source>
</evidence>
<dbReference type="InterPro" id="IPR004843">
    <property type="entry name" value="Calcineurin-like_PHP"/>
</dbReference>
<dbReference type="Gene3D" id="3.60.21.10">
    <property type="match status" value="2"/>
</dbReference>
<sequence>MKPIIDPRLGDIEDDASSTKKRSLVAIAGSMLIEISLFKLAFAWILLLLVPGLVLGLLPIAAGMWLQTLTDRVLSPLDGVVPLTILLLVLAVGWYGGRAFLRLAEYSFWSLTSLVVQPGYGASREALRQLAERLLPANASQTTRAALRAGAAAVAGVLVSAFALIIFFLVWPATHIFGGLNEISSASRLVSVALANSLAVVSAYLAAGSLIWGLADSTMPQPRDLEHFDTAPEDARRWRVVHLSDIHIVGEHYGFRVESGRAGARGNERLRRLFKRLEEIDQANPLDHILITGDITDAGRLSEWAVFFSVIEAHPNLANRVLIIPGNHDLNIVDRANPARMDLPTSPNPRLRQLRMLSGMEFVQGDRVSVVERDSGAIATTLAAATEPYRPDIERFADAARPLLSRRLTEAWNGAFPMIVPPEGENGLGIVLFNSNAATHFSFTNALGLVSAEQVQAFEQVAKEHPRAGWLVLLHHHAIEYPRAVKKLSVRIGTALINGNWFLRRLKPFAGRAVLMHGHRHVDWIGQCGGLLIVSAPSPVMEATDDMTTGFYIHTVAVTNGGELKLLSPEHIELPGEPHK</sequence>
<keyword evidence="5" id="KW-1133">Transmembrane helix</keyword>
<dbReference type="SUPFAM" id="SSF56300">
    <property type="entry name" value="Metallo-dependent phosphatases"/>
    <property type="match status" value="1"/>
</dbReference>
<dbReference type="OrthoDB" id="7235496at2"/>
<evidence type="ECO:0000313" key="7">
    <source>
        <dbReference type="EMBL" id="PSJ60382.1"/>
    </source>
</evidence>